<sequence>MAAPGEFVPTSTSWTSAERGWVLGFAHDDTTARPVLLSTEDGGARWTRRNAPDITVSPISAQVRVHLANDRDALATNGEILHATHDGAASWHPVELPDARPPVRVEALATNGASAYALVISGAEDDRRTRLFASPVDQSRWAPVPGLAAPGVAGGSVVGVGSAAFVVIGGGGTPGRYWTTEDGSDWREADPPCAEPEMATWLALVPGDRAVPSAVFAVCAYRAELPPGQSHKDLRRSTGGGPFELLGRAPTTGIARGLAVPAPDTALVASVGGGFAFLFRTTDGGRTWDTVLRQEPPEFLDLAFQDTTHGVVFRGSGTGSHGAVLRTTDGGVSWRELSFGEARPATARP</sequence>
<dbReference type="OrthoDB" id="3805100at2"/>
<name>A0A1M4YKA8_STRHI</name>
<dbReference type="Proteomes" id="UP000184501">
    <property type="component" value="Unassembled WGS sequence"/>
</dbReference>
<keyword evidence="2" id="KW-1185">Reference proteome</keyword>
<dbReference type="PANTHER" id="PTHR47199:SF2">
    <property type="entry name" value="PHOTOSYSTEM II STABILITY_ASSEMBLY FACTOR HCF136, CHLOROPLASTIC"/>
    <property type="match status" value="1"/>
</dbReference>
<proteinExistence type="predicted"/>
<evidence type="ECO:0008006" key="3">
    <source>
        <dbReference type="Google" id="ProtNLM"/>
    </source>
</evidence>
<dbReference type="Gene3D" id="2.130.10.10">
    <property type="entry name" value="YVTN repeat-like/Quinoprotein amine dehydrogenase"/>
    <property type="match status" value="2"/>
</dbReference>
<protein>
    <recommendedName>
        <fullName evidence="3">Photosynthesis system II assembly factor Ycf48/Hcf136-like domain-containing protein</fullName>
    </recommendedName>
</protein>
<gene>
    <name evidence="1" type="ORF">SAMN05444320_102391</name>
</gene>
<evidence type="ECO:0000313" key="2">
    <source>
        <dbReference type="Proteomes" id="UP000184501"/>
    </source>
</evidence>
<dbReference type="InterPro" id="IPR015943">
    <property type="entry name" value="WD40/YVTN_repeat-like_dom_sf"/>
</dbReference>
<accession>A0A1M4YKA8</accession>
<evidence type="ECO:0000313" key="1">
    <source>
        <dbReference type="EMBL" id="SHF06170.1"/>
    </source>
</evidence>
<dbReference type="SUPFAM" id="SSF110296">
    <property type="entry name" value="Oligoxyloglucan reducing end-specific cellobiohydrolase"/>
    <property type="match status" value="1"/>
</dbReference>
<dbReference type="PANTHER" id="PTHR47199">
    <property type="entry name" value="PHOTOSYSTEM II STABILITY/ASSEMBLY FACTOR HCF136, CHLOROPLASTIC"/>
    <property type="match status" value="1"/>
</dbReference>
<dbReference type="EMBL" id="FQVN01000002">
    <property type="protein sequence ID" value="SHF06170.1"/>
    <property type="molecule type" value="Genomic_DNA"/>
</dbReference>
<dbReference type="AlphaFoldDB" id="A0A1M4YKA8"/>
<dbReference type="RefSeq" id="WP_073480641.1">
    <property type="nucleotide sequence ID" value="NZ_FQVN01000002.1"/>
</dbReference>
<organism evidence="1 2">
    <name type="scientific">Streptoalloteichus hindustanus</name>
    <dbReference type="NCBI Taxonomy" id="2017"/>
    <lineage>
        <taxon>Bacteria</taxon>
        <taxon>Bacillati</taxon>
        <taxon>Actinomycetota</taxon>
        <taxon>Actinomycetes</taxon>
        <taxon>Pseudonocardiales</taxon>
        <taxon>Pseudonocardiaceae</taxon>
        <taxon>Streptoalloteichus</taxon>
    </lineage>
</organism>
<reference evidence="1 2" key="1">
    <citation type="submission" date="2016-11" db="EMBL/GenBank/DDBJ databases">
        <authorList>
            <person name="Jaros S."/>
            <person name="Januszkiewicz K."/>
            <person name="Wedrychowicz H."/>
        </authorList>
    </citation>
    <scope>NUCLEOTIDE SEQUENCE [LARGE SCALE GENOMIC DNA]</scope>
    <source>
        <strain evidence="1 2">DSM 44523</strain>
    </source>
</reference>